<keyword evidence="3" id="KW-0378">Hydrolase</keyword>
<dbReference type="InterPro" id="IPR050659">
    <property type="entry name" value="Peptidase_M24B"/>
</dbReference>
<protein>
    <submittedName>
        <fullName evidence="7">Peptidase M24</fullName>
    </submittedName>
</protein>
<gene>
    <name evidence="7" type="ORF">AW736_11530</name>
</gene>
<dbReference type="OrthoDB" id="9806388at2"/>
<dbReference type="InterPro" id="IPR001131">
    <property type="entry name" value="Peptidase_M24B_aminopep-P_CS"/>
</dbReference>
<dbReference type="PANTHER" id="PTHR46112">
    <property type="entry name" value="AMINOPEPTIDASE"/>
    <property type="match status" value="1"/>
</dbReference>
<comment type="caution">
    <text evidence="7">The sequence shown here is derived from an EMBL/GenBank/DDBJ whole genome shotgun (WGS) entry which is preliminary data.</text>
</comment>
<keyword evidence="2 5" id="KW-0479">Metal-binding</keyword>
<dbReference type="SUPFAM" id="SSF55920">
    <property type="entry name" value="Creatinase/aminopeptidase"/>
    <property type="match status" value="1"/>
</dbReference>
<proteinExistence type="inferred from homology"/>
<accession>A0A178IJ62</accession>
<evidence type="ECO:0000256" key="5">
    <source>
        <dbReference type="RuleBase" id="RU000590"/>
    </source>
</evidence>
<sequence>MSSARSAASTAPALLLFADSAHNADQLYFGRVHVPDAFISFALGGKKYAVVNALEFARVKRDSDFDVVLPLEPYADAAFGKYSHLGRLSPAETIAVIAAEFRVRHFRVPEDFPASLYARLTQLHGLRLDPANGPFFPEREIKTAREAAALREGNRAAALGIAAAERALRAATVRAGKLFLDGRPLTSERLKTAIEIACLEAGAFSLDTIAAGGDQACDPHEAGHGPLRAGELIVVDVFPRVQKTGYHGDMTRTFLKGRASDARRALVAAVREAQLAALKAIRAGVNGQVVHGAVNTVFAARGYETKRTAKGATGFFHGTGHGLGLAVHEAPRVSTVDYVLKKGSVVTVEPGLYYPGLGGCRIEDVVQVTATRPKMLSDFHYEWEIE</sequence>
<name>A0A178IJ62_9BACT</name>
<reference evidence="7 8" key="1">
    <citation type="submission" date="2016-01" db="EMBL/GenBank/DDBJ databases">
        <title>High potential of lignocellulose degradation of a new Verrucomicrobia species.</title>
        <authorList>
            <person name="Wang Y."/>
            <person name="Shi Y."/>
            <person name="Qiu Z."/>
            <person name="Liu S."/>
            <person name="Yang H."/>
        </authorList>
    </citation>
    <scope>NUCLEOTIDE SEQUENCE [LARGE SCALE GENOMIC DNA]</scope>
    <source>
        <strain evidence="7 8">TSB47</strain>
    </source>
</reference>
<dbReference type="AlphaFoldDB" id="A0A178IJ62"/>
<comment type="similarity">
    <text evidence="5">Belongs to the peptidase M24B family.</text>
</comment>
<dbReference type="InterPro" id="IPR036005">
    <property type="entry name" value="Creatinase/aminopeptidase-like"/>
</dbReference>
<dbReference type="EMBL" id="LRRQ01000076">
    <property type="protein sequence ID" value="OAM89933.1"/>
    <property type="molecule type" value="Genomic_DNA"/>
</dbReference>
<evidence type="ECO:0000256" key="2">
    <source>
        <dbReference type="ARBA" id="ARBA00022723"/>
    </source>
</evidence>
<dbReference type="PANTHER" id="PTHR46112:SF2">
    <property type="entry name" value="XAA-PRO AMINOPEPTIDASE P-RELATED"/>
    <property type="match status" value="1"/>
</dbReference>
<evidence type="ECO:0000259" key="6">
    <source>
        <dbReference type="Pfam" id="PF00557"/>
    </source>
</evidence>
<keyword evidence="8" id="KW-1185">Reference proteome</keyword>
<dbReference type="GO" id="GO:0006508">
    <property type="term" value="P:proteolysis"/>
    <property type="evidence" value="ECO:0007669"/>
    <property type="project" value="UniProtKB-KW"/>
</dbReference>
<dbReference type="GO" id="GO:0046872">
    <property type="term" value="F:metal ion binding"/>
    <property type="evidence" value="ECO:0007669"/>
    <property type="project" value="UniProtKB-KW"/>
</dbReference>
<keyword evidence="4" id="KW-0482">Metalloprotease</keyword>
<evidence type="ECO:0000313" key="7">
    <source>
        <dbReference type="EMBL" id="OAM89933.1"/>
    </source>
</evidence>
<dbReference type="PROSITE" id="PS00491">
    <property type="entry name" value="PROLINE_PEPTIDASE"/>
    <property type="match status" value="1"/>
</dbReference>
<feature type="domain" description="Peptidase M24" evidence="6">
    <location>
        <begin position="154"/>
        <end position="370"/>
    </location>
</feature>
<dbReference type="Gene3D" id="3.90.230.10">
    <property type="entry name" value="Creatinase/methionine aminopeptidase superfamily"/>
    <property type="match status" value="1"/>
</dbReference>
<evidence type="ECO:0000313" key="8">
    <source>
        <dbReference type="Proteomes" id="UP000078486"/>
    </source>
</evidence>
<evidence type="ECO:0000256" key="3">
    <source>
        <dbReference type="ARBA" id="ARBA00022801"/>
    </source>
</evidence>
<dbReference type="Proteomes" id="UP000078486">
    <property type="component" value="Unassembled WGS sequence"/>
</dbReference>
<organism evidence="7 8">
    <name type="scientific">Termitidicoccus mucosus</name>
    <dbReference type="NCBI Taxonomy" id="1184151"/>
    <lineage>
        <taxon>Bacteria</taxon>
        <taxon>Pseudomonadati</taxon>
        <taxon>Verrucomicrobiota</taxon>
        <taxon>Opitutia</taxon>
        <taxon>Opitutales</taxon>
        <taxon>Opitutaceae</taxon>
        <taxon>Termitidicoccus</taxon>
    </lineage>
</organism>
<keyword evidence="1" id="KW-0645">Protease</keyword>
<dbReference type="InterPro" id="IPR000994">
    <property type="entry name" value="Pept_M24"/>
</dbReference>
<dbReference type="STRING" id="1184151.AW736_11530"/>
<evidence type="ECO:0000256" key="4">
    <source>
        <dbReference type="ARBA" id="ARBA00023049"/>
    </source>
</evidence>
<dbReference type="Pfam" id="PF00557">
    <property type="entry name" value="Peptidase_M24"/>
    <property type="match status" value="1"/>
</dbReference>
<dbReference type="RefSeq" id="WP_068770391.1">
    <property type="nucleotide sequence ID" value="NZ_CP109796.1"/>
</dbReference>
<dbReference type="GO" id="GO:0008237">
    <property type="term" value="F:metallopeptidase activity"/>
    <property type="evidence" value="ECO:0007669"/>
    <property type="project" value="UniProtKB-KW"/>
</dbReference>
<evidence type="ECO:0000256" key="1">
    <source>
        <dbReference type="ARBA" id="ARBA00022670"/>
    </source>
</evidence>